<dbReference type="InterPro" id="IPR045864">
    <property type="entry name" value="aa-tRNA-synth_II/BPL/LPL"/>
</dbReference>
<dbReference type="NCBIfam" id="TIGR00388">
    <property type="entry name" value="glyQ"/>
    <property type="match status" value="1"/>
</dbReference>
<comment type="subunit">
    <text evidence="8">Tetramer of two alpha and two beta subunits.</text>
</comment>
<organism evidence="9 10">
    <name type="scientific">Candidatus Desulfaltia bathyphila</name>
    <dbReference type="NCBI Taxonomy" id="2841697"/>
    <lineage>
        <taxon>Bacteria</taxon>
        <taxon>Pseudomonadati</taxon>
        <taxon>Thermodesulfobacteriota</taxon>
        <taxon>Desulfobacteria</taxon>
        <taxon>Desulfobacterales</taxon>
        <taxon>Desulfobacterales incertae sedis</taxon>
        <taxon>Candidatus Desulfaltia</taxon>
    </lineage>
</organism>
<dbReference type="Pfam" id="PF02091">
    <property type="entry name" value="tRNA-synt_2e"/>
    <property type="match status" value="1"/>
</dbReference>
<keyword evidence="3 8" id="KW-0547">Nucleotide-binding</keyword>
<dbReference type="PANTHER" id="PTHR30075">
    <property type="entry name" value="GLYCYL-TRNA SYNTHETASE"/>
    <property type="match status" value="1"/>
</dbReference>
<dbReference type="GO" id="GO:0005524">
    <property type="term" value="F:ATP binding"/>
    <property type="evidence" value="ECO:0007669"/>
    <property type="project" value="UniProtKB-UniRule"/>
</dbReference>
<keyword evidence="2 8" id="KW-0436">Ligase</keyword>
<dbReference type="GO" id="GO:0005829">
    <property type="term" value="C:cytosol"/>
    <property type="evidence" value="ECO:0007669"/>
    <property type="project" value="TreeGrafter"/>
</dbReference>
<evidence type="ECO:0000256" key="6">
    <source>
        <dbReference type="ARBA" id="ARBA00023146"/>
    </source>
</evidence>
<evidence type="ECO:0000256" key="7">
    <source>
        <dbReference type="ARBA" id="ARBA00047937"/>
    </source>
</evidence>
<keyword evidence="6 8" id="KW-0030">Aminoacyl-tRNA synthetase</keyword>
<dbReference type="Gene3D" id="3.30.930.10">
    <property type="entry name" value="Bira Bifunctional Protein, Domain 2"/>
    <property type="match status" value="1"/>
</dbReference>
<dbReference type="AlphaFoldDB" id="A0A8J6N764"/>
<evidence type="ECO:0000256" key="4">
    <source>
        <dbReference type="ARBA" id="ARBA00022840"/>
    </source>
</evidence>
<dbReference type="InterPro" id="IPR006194">
    <property type="entry name" value="Gly-tRNA-synth_heterodimer"/>
</dbReference>
<dbReference type="FunFam" id="3.30.930.10:FF:000006">
    <property type="entry name" value="Glycine--tRNA ligase alpha subunit"/>
    <property type="match status" value="1"/>
</dbReference>
<evidence type="ECO:0000256" key="5">
    <source>
        <dbReference type="ARBA" id="ARBA00022917"/>
    </source>
</evidence>
<dbReference type="PROSITE" id="PS50861">
    <property type="entry name" value="AA_TRNA_LIGASE_II_GLYAB"/>
    <property type="match status" value="1"/>
</dbReference>
<proteinExistence type="inferred from homology"/>
<comment type="catalytic activity">
    <reaction evidence="7 8">
        <text>tRNA(Gly) + glycine + ATP = glycyl-tRNA(Gly) + AMP + diphosphate</text>
        <dbReference type="Rhea" id="RHEA:16013"/>
        <dbReference type="Rhea" id="RHEA-COMP:9664"/>
        <dbReference type="Rhea" id="RHEA-COMP:9683"/>
        <dbReference type="ChEBI" id="CHEBI:30616"/>
        <dbReference type="ChEBI" id="CHEBI:33019"/>
        <dbReference type="ChEBI" id="CHEBI:57305"/>
        <dbReference type="ChEBI" id="CHEBI:78442"/>
        <dbReference type="ChEBI" id="CHEBI:78522"/>
        <dbReference type="ChEBI" id="CHEBI:456215"/>
        <dbReference type="EC" id="6.1.1.14"/>
    </reaction>
</comment>
<evidence type="ECO:0000313" key="10">
    <source>
        <dbReference type="Proteomes" id="UP000603545"/>
    </source>
</evidence>
<dbReference type="Proteomes" id="UP000603545">
    <property type="component" value="Unassembled WGS sequence"/>
</dbReference>
<dbReference type="GO" id="GO:0004820">
    <property type="term" value="F:glycine-tRNA ligase activity"/>
    <property type="evidence" value="ECO:0007669"/>
    <property type="project" value="UniProtKB-UniRule"/>
</dbReference>
<evidence type="ECO:0000256" key="8">
    <source>
        <dbReference type="HAMAP-Rule" id="MF_00254"/>
    </source>
</evidence>
<dbReference type="HAMAP" id="MF_00254">
    <property type="entry name" value="Gly_tRNA_synth_alpha"/>
    <property type="match status" value="1"/>
</dbReference>
<dbReference type="CDD" id="cd00733">
    <property type="entry name" value="GlyRS_alpha_core"/>
    <property type="match status" value="1"/>
</dbReference>
<reference evidence="9 10" key="1">
    <citation type="submission" date="2020-08" db="EMBL/GenBank/DDBJ databases">
        <title>Bridging the membrane lipid divide: bacteria of the FCB group superphylum have the potential to synthesize archaeal ether lipids.</title>
        <authorList>
            <person name="Villanueva L."/>
            <person name="Von Meijenfeldt F.A.B."/>
            <person name="Westbye A.B."/>
            <person name="Yadav S."/>
            <person name="Hopmans E.C."/>
            <person name="Dutilh B.E."/>
            <person name="Sinninghe Damste J.S."/>
        </authorList>
    </citation>
    <scope>NUCLEOTIDE SEQUENCE [LARGE SCALE GENOMIC DNA]</scope>
    <source>
        <strain evidence="9">NIOZ-UU82</strain>
    </source>
</reference>
<gene>
    <name evidence="8 9" type="primary">glyQ</name>
    <name evidence="9" type="ORF">H8E80_06755</name>
</gene>
<protein>
    <recommendedName>
        <fullName evidence="8">Glycine--tRNA ligase alpha subunit</fullName>
        <ecNumber evidence="8">6.1.1.14</ecNumber>
    </recommendedName>
    <alternativeName>
        <fullName evidence="8">Glycyl-tRNA synthetase alpha subunit</fullName>
        <shortName evidence="8">GlyRS</shortName>
    </alternativeName>
</protein>
<comment type="subcellular location">
    <subcellularLocation>
        <location evidence="8">Cytoplasm</location>
    </subcellularLocation>
</comment>
<dbReference type="NCBIfam" id="NF006827">
    <property type="entry name" value="PRK09348.1"/>
    <property type="match status" value="1"/>
</dbReference>
<accession>A0A8J6N764</accession>
<keyword evidence="4 8" id="KW-0067">ATP-binding</keyword>
<keyword evidence="8" id="KW-0963">Cytoplasm</keyword>
<evidence type="ECO:0000313" key="9">
    <source>
        <dbReference type="EMBL" id="MBC8199728.1"/>
    </source>
</evidence>
<dbReference type="Gene3D" id="1.20.58.180">
    <property type="entry name" value="Class II aaRS and biotin synthetases, domain 2"/>
    <property type="match status" value="1"/>
</dbReference>
<dbReference type="EC" id="6.1.1.14" evidence="8"/>
<dbReference type="GO" id="GO:0006426">
    <property type="term" value="P:glycyl-tRNA aminoacylation"/>
    <property type="evidence" value="ECO:0007669"/>
    <property type="project" value="UniProtKB-UniRule"/>
</dbReference>
<dbReference type="InterPro" id="IPR002310">
    <property type="entry name" value="Gly-tRNA_ligase_asu"/>
</dbReference>
<dbReference type="PRINTS" id="PR01044">
    <property type="entry name" value="TRNASYNTHGA"/>
</dbReference>
<comment type="caution">
    <text evidence="9">The sequence shown here is derived from an EMBL/GenBank/DDBJ whole genome shotgun (WGS) entry which is preliminary data.</text>
</comment>
<evidence type="ECO:0000256" key="1">
    <source>
        <dbReference type="ARBA" id="ARBA00008226"/>
    </source>
</evidence>
<dbReference type="EMBL" id="JACNLL010000063">
    <property type="protein sequence ID" value="MBC8199728.1"/>
    <property type="molecule type" value="Genomic_DNA"/>
</dbReference>
<comment type="similarity">
    <text evidence="1 8">Belongs to the class-II aminoacyl-tRNA synthetase family.</text>
</comment>
<sequence>MYFQEVILSLQKFWSRKGCVLLQPYDVEVGAGTFHPATLLKVLGPEPWNAAYVQPSRRPTDGRYGENPNRLQHYYQFQVILKPSPVDVQKQYLQSLKALGIDPLDHDIRFVEDDWESPTLGASGLGWEVWLDGMEITQFTYFQLAGSIELSPVSVELTYGLERIAMYLQGVDNVFDLKWNNNITYGDIYHQQEVEQSTYNFEKANVDMLLDLFNKYENESIQMINNLLVFPAYEYCLKCSHTFNLLDARGAISVTERTGYIARIRNLARACAEQYLNQRKAKGFPLMRNSEQG</sequence>
<dbReference type="SUPFAM" id="SSF55681">
    <property type="entry name" value="Class II aaRS and biotin synthetases"/>
    <property type="match status" value="1"/>
</dbReference>
<name>A0A8J6N764_9BACT</name>
<evidence type="ECO:0000256" key="2">
    <source>
        <dbReference type="ARBA" id="ARBA00022598"/>
    </source>
</evidence>
<keyword evidence="5 8" id="KW-0648">Protein biosynthesis</keyword>
<evidence type="ECO:0000256" key="3">
    <source>
        <dbReference type="ARBA" id="ARBA00022741"/>
    </source>
</evidence>
<dbReference type="PANTHER" id="PTHR30075:SF2">
    <property type="entry name" value="GLYCINE--TRNA LIGASE, CHLOROPLASTIC_MITOCHONDRIAL 2"/>
    <property type="match status" value="1"/>
</dbReference>